<keyword evidence="1" id="KW-0175">Coiled coil</keyword>
<evidence type="ECO:0000313" key="2">
    <source>
        <dbReference type="EMBL" id="GAX78874.1"/>
    </source>
</evidence>
<reference evidence="2 3" key="1">
    <citation type="submission" date="2017-08" db="EMBL/GenBank/DDBJ databases">
        <title>Acidophilic green algal genome provides insights into adaptation to an acidic environment.</title>
        <authorList>
            <person name="Hirooka S."/>
            <person name="Hirose Y."/>
            <person name="Kanesaki Y."/>
            <person name="Higuchi S."/>
            <person name="Fujiwara T."/>
            <person name="Onuma R."/>
            <person name="Era A."/>
            <person name="Ohbayashi R."/>
            <person name="Uzuka A."/>
            <person name="Nozaki H."/>
            <person name="Yoshikawa H."/>
            <person name="Miyagishima S.Y."/>
        </authorList>
    </citation>
    <scope>NUCLEOTIDE SEQUENCE [LARGE SCALE GENOMIC DNA]</scope>
    <source>
        <strain evidence="2 3">NIES-2499</strain>
    </source>
</reference>
<accession>A0A250X713</accession>
<evidence type="ECO:0000313" key="3">
    <source>
        <dbReference type="Proteomes" id="UP000232323"/>
    </source>
</evidence>
<organism evidence="2 3">
    <name type="scientific">Chlamydomonas eustigma</name>
    <dbReference type="NCBI Taxonomy" id="1157962"/>
    <lineage>
        <taxon>Eukaryota</taxon>
        <taxon>Viridiplantae</taxon>
        <taxon>Chlorophyta</taxon>
        <taxon>core chlorophytes</taxon>
        <taxon>Chlorophyceae</taxon>
        <taxon>CS clade</taxon>
        <taxon>Chlamydomonadales</taxon>
        <taxon>Chlamydomonadaceae</taxon>
        <taxon>Chlamydomonas</taxon>
    </lineage>
</organism>
<dbReference type="Proteomes" id="UP000232323">
    <property type="component" value="Unassembled WGS sequence"/>
</dbReference>
<proteinExistence type="predicted"/>
<dbReference type="AlphaFoldDB" id="A0A250X713"/>
<feature type="coiled-coil region" evidence="1">
    <location>
        <begin position="53"/>
        <end position="105"/>
    </location>
</feature>
<dbReference type="OrthoDB" id="568015at2759"/>
<comment type="caution">
    <text evidence="2">The sequence shown here is derived from an EMBL/GenBank/DDBJ whole genome shotgun (WGS) entry which is preliminary data.</text>
</comment>
<keyword evidence="3" id="KW-1185">Reference proteome</keyword>
<gene>
    <name evidence="2" type="ORF">CEUSTIGMA_g6313.t1</name>
</gene>
<evidence type="ECO:0000256" key="1">
    <source>
        <dbReference type="SAM" id="Coils"/>
    </source>
</evidence>
<name>A0A250X713_9CHLO</name>
<dbReference type="EMBL" id="BEGY01000036">
    <property type="protein sequence ID" value="GAX78874.1"/>
    <property type="molecule type" value="Genomic_DNA"/>
</dbReference>
<sequence length="180" mass="20910">MSEPGFRNIEPRAREERLGKDVFQRAKVNPVLPAQGSPQYVNECQRFQRDAAAAELQKKHEKLHKQENIYETKRAEAYHREKTCHEKMENAMQRHEQVIQHKRETGEGAKRNQSGQHYQIITLEYNQTPEGQKLKAKDESVLLKSQLRSINLYNKANSVSHNIITGEPRNPVALPHRPLN</sequence>
<dbReference type="STRING" id="1157962.A0A250X713"/>
<protein>
    <submittedName>
        <fullName evidence="2">Uncharacterized protein</fullName>
    </submittedName>
</protein>